<comment type="caution">
    <text evidence="2">The sequence shown here is derived from an EMBL/GenBank/DDBJ whole genome shotgun (WGS) entry which is preliminary data.</text>
</comment>
<dbReference type="GO" id="GO:0016740">
    <property type="term" value="F:transferase activity"/>
    <property type="evidence" value="ECO:0007669"/>
    <property type="project" value="UniProtKB-KW"/>
</dbReference>
<evidence type="ECO:0000313" key="3">
    <source>
        <dbReference type="Proteomes" id="UP000248916"/>
    </source>
</evidence>
<feature type="domain" description="Glucuronosyltransferase GumK N-terminal" evidence="1">
    <location>
        <begin position="11"/>
        <end position="181"/>
    </location>
</feature>
<dbReference type="AlphaFoldDB" id="A0A2W7MSA9"/>
<dbReference type="OrthoDB" id="495599at2"/>
<dbReference type="EMBL" id="QKZL01000047">
    <property type="protein sequence ID" value="PZX10361.1"/>
    <property type="molecule type" value="Genomic_DNA"/>
</dbReference>
<proteinExistence type="predicted"/>
<protein>
    <submittedName>
        <fullName evidence="2">2-beta-glucuronyltransferase</fullName>
    </submittedName>
</protein>
<evidence type="ECO:0000259" key="1">
    <source>
        <dbReference type="Pfam" id="PF22059"/>
    </source>
</evidence>
<accession>A0A2W7MSA9</accession>
<dbReference type="Pfam" id="PF22059">
    <property type="entry name" value="GumK_N"/>
    <property type="match status" value="1"/>
</dbReference>
<dbReference type="InterPro" id="IPR054299">
    <property type="entry name" value="GumK_N"/>
</dbReference>
<dbReference type="SUPFAM" id="SSF53756">
    <property type="entry name" value="UDP-Glycosyltransferase/glycogen phosphorylase"/>
    <property type="match status" value="1"/>
</dbReference>
<keyword evidence="3" id="KW-1185">Reference proteome</keyword>
<keyword evidence="2" id="KW-0808">Transferase</keyword>
<name>A0A2W7MSA9_9RHOB</name>
<sequence length="392" mass="43106">MTHVSPGTVLFLSNHYWRSKRRAGFHGLAQSFRDDGWLVRFVTTGVSRLSFLKADPRLVQMRHTVLNRWMTGCDGIESFVYCPPVHPFSRSCATDGITDRLFARLYRCFVPSALRRRIAESDLVVFESSAALLLFDAVCHIAPNARRVYRVSDDVRVVGMAPEIQSAEDAAAPHFHLVSVPSRMLLERRFGDLPAAQFHPHGIDIPRLRAALEAPAKDLAHPNCVALGTTLFNTDLLALCARSRPDIRFYIVGAVPKNRRIDLKNITWCGERPFQEALEMVAACDIAAAFYRPEPGTEYLAETSNKIAQYIFFRKPVVGPAHLAPALPASNFFAVAPSTLEGASSAIGQALNADPSEFAAASLRAWTVVRDEIVAQSGLAGLDEGVGHLDAV</sequence>
<dbReference type="Proteomes" id="UP000248916">
    <property type="component" value="Unassembled WGS sequence"/>
</dbReference>
<reference evidence="2 3" key="1">
    <citation type="submission" date="2018-06" db="EMBL/GenBank/DDBJ databases">
        <title>Genomic Encyclopedia of Archaeal and Bacterial Type Strains, Phase II (KMG-II): from individual species to whole genera.</title>
        <authorList>
            <person name="Goeker M."/>
        </authorList>
    </citation>
    <scope>NUCLEOTIDE SEQUENCE [LARGE SCALE GENOMIC DNA]</scope>
    <source>
        <strain evidence="2 3">DSM 22009</strain>
    </source>
</reference>
<organism evidence="2 3">
    <name type="scientific">Palleronia aestuarii</name>
    <dbReference type="NCBI Taxonomy" id="568105"/>
    <lineage>
        <taxon>Bacteria</taxon>
        <taxon>Pseudomonadati</taxon>
        <taxon>Pseudomonadota</taxon>
        <taxon>Alphaproteobacteria</taxon>
        <taxon>Rhodobacterales</taxon>
        <taxon>Roseobacteraceae</taxon>
        <taxon>Palleronia</taxon>
    </lineage>
</organism>
<dbReference type="Gene3D" id="3.40.50.2000">
    <property type="entry name" value="Glycogen Phosphorylase B"/>
    <property type="match status" value="1"/>
</dbReference>
<dbReference type="Gene3D" id="3.40.50.11010">
    <property type="match status" value="1"/>
</dbReference>
<gene>
    <name evidence="2" type="ORF">LX81_04242</name>
</gene>
<dbReference type="RefSeq" id="WP_146259512.1">
    <property type="nucleotide sequence ID" value="NZ_QKZL01000047.1"/>
</dbReference>
<evidence type="ECO:0000313" key="2">
    <source>
        <dbReference type="EMBL" id="PZX10361.1"/>
    </source>
</evidence>